<dbReference type="AlphaFoldDB" id="A0A0A8YAB0"/>
<evidence type="ECO:0000313" key="1">
    <source>
        <dbReference type="EMBL" id="JAD22854.1"/>
    </source>
</evidence>
<sequence>MLLDLILTISCWVIKVPTTFCGGKTK</sequence>
<reference evidence="1" key="2">
    <citation type="journal article" date="2015" name="Data Brief">
        <title>Shoot transcriptome of the giant reed, Arundo donax.</title>
        <authorList>
            <person name="Barrero R.A."/>
            <person name="Guerrero F.D."/>
            <person name="Moolhuijzen P."/>
            <person name="Goolsby J.A."/>
            <person name="Tidwell J."/>
            <person name="Bellgard S.E."/>
            <person name="Bellgard M.I."/>
        </authorList>
    </citation>
    <scope>NUCLEOTIDE SEQUENCE</scope>
    <source>
        <tissue evidence="1">Shoot tissue taken approximately 20 cm above the soil surface</tissue>
    </source>
</reference>
<accession>A0A0A8YAB0</accession>
<reference evidence="1" key="1">
    <citation type="submission" date="2014-09" db="EMBL/GenBank/DDBJ databases">
        <authorList>
            <person name="Magalhaes I.L.F."/>
            <person name="Oliveira U."/>
            <person name="Santos F.R."/>
            <person name="Vidigal T.H.D.A."/>
            <person name="Brescovit A.D."/>
            <person name="Santos A.J."/>
        </authorList>
    </citation>
    <scope>NUCLEOTIDE SEQUENCE</scope>
    <source>
        <tissue evidence="1">Shoot tissue taken approximately 20 cm above the soil surface</tissue>
    </source>
</reference>
<organism evidence="1">
    <name type="scientific">Arundo donax</name>
    <name type="common">Giant reed</name>
    <name type="synonym">Donax arundinaceus</name>
    <dbReference type="NCBI Taxonomy" id="35708"/>
    <lineage>
        <taxon>Eukaryota</taxon>
        <taxon>Viridiplantae</taxon>
        <taxon>Streptophyta</taxon>
        <taxon>Embryophyta</taxon>
        <taxon>Tracheophyta</taxon>
        <taxon>Spermatophyta</taxon>
        <taxon>Magnoliopsida</taxon>
        <taxon>Liliopsida</taxon>
        <taxon>Poales</taxon>
        <taxon>Poaceae</taxon>
        <taxon>PACMAD clade</taxon>
        <taxon>Arundinoideae</taxon>
        <taxon>Arundineae</taxon>
        <taxon>Arundo</taxon>
    </lineage>
</organism>
<protein>
    <submittedName>
        <fullName evidence="1">Uncharacterized protein</fullName>
    </submittedName>
</protein>
<proteinExistence type="predicted"/>
<name>A0A0A8YAB0_ARUDO</name>
<dbReference type="EMBL" id="GBRH01275041">
    <property type="protein sequence ID" value="JAD22854.1"/>
    <property type="molecule type" value="Transcribed_RNA"/>
</dbReference>